<name>C6HHA6_AJECH</name>
<accession>C6HHA6</accession>
<gene>
    <name evidence="2" type="ORF">HCDG_05587</name>
</gene>
<dbReference type="AlphaFoldDB" id="C6HHA6"/>
<organism evidence="2 3">
    <name type="scientific">Ajellomyces capsulatus (strain H143)</name>
    <name type="common">Darling's disease fungus</name>
    <name type="synonym">Histoplasma capsulatum</name>
    <dbReference type="NCBI Taxonomy" id="544712"/>
    <lineage>
        <taxon>Eukaryota</taxon>
        <taxon>Fungi</taxon>
        <taxon>Dikarya</taxon>
        <taxon>Ascomycota</taxon>
        <taxon>Pezizomycotina</taxon>
        <taxon>Eurotiomycetes</taxon>
        <taxon>Eurotiomycetidae</taxon>
        <taxon>Onygenales</taxon>
        <taxon>Ajellomycetaceae</taxon>
        <taxon>Histoplasma</taxon>
    </lineage>
</organism>
<dbReference type="VEuPathDB" id="FungiDB:HCDG_05587"/>
<evidence type="ECO:0000256" key="1">
    <source>
        <dbReference type="SAM" id="MobiDB-lite"/>
    </source>
</evidence>
<dbReference type="HOGENOM" id="CLU_2867131_0_0_1"/>
<sequence length="64" mass="6715">MSSIASDHRPDHAMTGAEDIATTSAKDAPSLPNTASAPKPSVPSMQTPGHPSFRRQRASRACEV</sequence>
<proteinExistence type="predicted"/>
<dbReference type="STRING" id="544712.C6HHA6"/>
<dbReference type="OrthoDB" id="4187978at2759"/>
<dbReference type="Proteomes" id="UP000002624">
    <property type="component" value="Unassembled WGS sequence"/>
</dbReference>
<evidence type="ECO:0000313" key="3">
    <source>
        <dbReference type="Proteomes" id="UP000002624"/>
    </source>
</evidence>
<protein>
    <submittedName>
        <fullName evidence="2">Cutinase transcription factor 1 alpha</fullName>
    </submittedName>
</protein>
<feature type="compositionally biased region" description="Basic and acidic residues" evidence="1">
    <location>
        <begin position="1"/>
        <end position="12"/>
    </location>
</feature>
<evidence type="ECO:0000313" key="2">
    <source>
        <dbReference type="EMBL" id="EER40190.1"/>
    </source>
</evidence>
<reference evidence="3" key="1">
    <citation type="submission" date="2009-05" db="EMBL/GenBank/DDBJ databases">
        <title>The genome sequence of Ajellomyces capsulatus strain H143.</title>
        <authorList>
            <person name="Champion M."/>
            <person name="Cuomo C.A."/>
            <person name="Ma L.-J."/>
            <person name="Henn M.R."/>
            <person name="Sil A."/>
            <person name="Goldman B."/>
            <person name="Young S.K."/>
            <person name="Kodira C.D."/>
            <person name="Zeng Q."/>
            <person name="Koehrsen M."/>
            <person name="Alvarado L."/>
            <person name="Berlin A.M."/>
            <person name="Borenstein D."/>
            <person name="Chen Z."/>
            <person name="Engels R."/>
            <person name="Freedman E."/>
            <person name="Gellesch M."/>
            <person name="Goldberg J."/>
            <person name="Griggs A."/>
            <person name="Gujja S."/>
            <person name="Heiman D.I."/>
            <person name="Hepburn T.A."/>
            <person name="Howarth C."/>
            <person name="Jen D."/>
            <person name="Larson L."/>
            <person name="Lewis B."/>
            <person name="Mehta T."/>
            <person name="Park D."/>
            <person name="Pearson M."/>
            <person name="Roberts A."/>
            <person name="Saif S."/>
            <person name="Shea T.D."/>
            <person name="Shenoy N."/>
            <person name="Sisk P."/>
            <person name="Stolte C."/>
            <person name="Sykes S."/>
            <person name="Walk T."/>
            <person name="White J."/>
            <person name="Yandava C."/>
            <person name="Klein B."/>
            <person name="McEwen J.G."/>
            <person name="Puccia R."/>
            <person name="Goldman G.H."/>
            <person name="Felipe M.S."/>
            <person name="Nino-Vega G."/>
            <person name="San-Blas G."/>
            <person name="Taylor J.W."/>
            <person name="Mendoza L."/>
            <person name="Galagan J.E."/>
            <person name="Nusbaum C."/>
            <person name="Birren B.W."/>
        </authorList>
    </citation>
    <scope>NUCLEOTIDE SEQUENCE [LARGE SCALE GENOMIC DNA]</scope>
    <source>
        <strain evidence="3">H143</strain>
    </source>
</reference>
<dbReference type="EMBL" id="GG692427">
    <property type="protein sequence ID" value="EER40190.1"/>
    <property type="molecule type" value="Genomic_DNA"/>
</dbReference>
<feature type="region of interest" description="Disordered" evidence="1">
    <location>
        <begin position="1"/>
        <end position="64"/>
    </location>
</feature>
<feature type="compositionally biased region" description="Polar residues" evidence="1">
    <location>
        <begin position="21"/>
        <end position="36"/>
    </location>
</feature>